<dbReference type="GO" id="GO:0003690">
    <property type="term" value="F:double-stranded DNA binding"/>
    <property type="evidence" value="ECO:0007669"/>
    <property type="project" value="TreeGrafter"/>
</dbReference>
<dbReference type="InterPro" id="IPR027388">
    <property type="entry name" value="Ku70_bridge/pillars_dom_sf"/>
</dbReference>
<evidence type="ECO:0000256" key="10">
    <source>
        <dbReference type="ARBA" id="ARBA00022806"/>
    </source>
</evidence>
<evidence type="ECO:0000313" key="20">
    <source>
        <dbReference type="EMBL" id="KAF9507144.1"/>
    </source>
</evidence>
<keyword evidence="21" id="KW-1185">Reference proteome</keyword>
<evidence type="ECO:0000256" key="15">
    <source>
        <dbReference type="ARBA" id="ARBA00023204"/>
    </source>
</evidence>
<dbReference type="GO" id="GO:0003684">
    <property type="term" value="F:damaged DNA binding"/>
    <property type="evidence" value="ECO:0007669"/>
    <property type="project" value="InterPro"/>
</dbReference>
<proteinExistence type="inferred from homology"/>
<evidence type="ECO:0000256" key="11">
    <source>
        <dbReference type="ARBA" id="ARBA00022840"/>
    </source>
</evidence>
<comment type="similarity">
    <text evidence="3">Belongs to the ku70 family.</text>
</comment>
<comment type="caution">
    <text evidence="20">The sequence shown here is derived from an EMBL/GenBank/DDBJ whole genome shotgun (WGS) entry which is preliminary data.</text>
</comment>
<dbReference type="SUPFAM" id="SSF53300">
    <property type="entry name" value="vWA-like"/>
    <property type="match status" value="1"/>
</dbReference>
<evidence type="ECO:0000256" key="18">
    <source>
        <dbReference type="SAM" id="MobiDB-lite"/>
    </source>
</evidence>
<evidence type="ECO:0000256" key="4">
    <source>
        <dbReference type="ARBA" id="ARBA00012551"/>
    </source>
</evidence>
<dbReference type="GO" id="GO:0016787">
    <property type="term" value="F:hydrolase activity"/>
    <property type="evidence" value="ECO:0007669"/>
    <property type="project" value="UniProtKB-KW"/>
</dbReference>
<keyword evidence="12" id="KW-0779">Telomere</keyword>
<dbReference type="InterPro" id="IPR006164">
    <property type="entry name" value="DNA_bd_Ku70/Ku80"/>
</dbReference>
<gene>
    <name evidence="20" type="ORF">BS47DRAFT_1398864</name>
</gene>
<dbReference type="EC" id="3.6.4.12" evidence="4"/>
<dbReference type="Gene3D" id="2.40.290.10">
    <property type="match status" value="1"/>
</dbReference>
<dbReference type="InterPro" id="IPR016194">
    <property type="entry name" value="SPOC-like_C_dom_sf"/>
</dbReference>
<dbReference type="CDD" id="cd00788">
    <property type="entry name" value="KU70"/>
    <property type="match status" value="1"/>
</dbReference>
<dbReference type="Proteomes" id="UP000886523">
    <property type="component" value="Unassembled WGS sequence"/>
</dbReference>
<organism evidence="20 21">
    <name type="scientific">Hydnum rufescens UP504</name>
    <dbReference type="NCBI Taxonomy" id="1448309"/>
    <lineage>
        <taxon>Eukaryota</taxon>
        <taxon>Fungi</taxon>
        <taxon>Dikarya</taxon>
        <taxon>Basidiomycota</taxon>
        <taxon>Agaricomycotina</taxon>
        <taxon>Agaricomycetes</taxon>
        <taxon>Cantharellales</taxon>
        <taxon>Hydnaceae</taxon>
        <taxon>Hydnum</taxon>
    </lineage>
</organism>
<keyword evidence="9" id="KW-0378">Hydrolase</keyword>
<dbReference type="GO" id="GO:0043564">
    <property type="term" value="C:Ku70:Ku80 complex"/>
    <property type="evidence" value="ECO:0007669"/>
    <property type="project" value="InterPro"/>
</dbReference>
<keyword evidence="6" id="KW-0158">Chromosome</keyword>
<keyword evidence="10" id="KW-0347">Helicase</keyword>
<evidence type="ECO:0000256" key="7">
    <source>
        <dbReference type="ARBA" id="ARBA00022741"/>
    </source>
</evidence>
<evidence type="ECO:0000256" key="3">
    <source>
        <dbReference type="ARBA" id="ARBA00005240"/>
    </source>
</evidence>
<keyword evidence="15" id="KW-0234">DNA repair</keyword>
<keyword evidence="16" id="KW-0539">Nucleus</keyword>
<dbReference type="OrthoDB" id="761538at2759"/>
<dbReference type="Gene3D" id="3.40.50.410">
    <property type="entry name" value="von Willebrand factor, type A domain"/>
    <property type="match status" value="1"/>
</dbReference>
<dbReference type="GO" id="GO:0042162">
    <property type="term" value="F:telomeric DNA binding"/>
    <property type="evidence" value="ECO:0007669"/>
    <property type="project" value="InterPro"/>
</dbReference>
<dbReference type="Gene3D" id="4.10.970.10">
    <property type="entry name" value="Ku70, bridge and pillars"/>
    <property type="match status" value="1"/>
</dbReference>
<dbReference type="InterPro" id="IPR047087">
    <property type="entry name" value="KU70_core_dom"/>
</dbReference>
<evidence type="ECO:0000256" key="13">
    <source>
        <dbReference type="ARBA" id="ARBA00023125"/>
    </source>
</evidence>
<dbReference type="GO" id="GO:0000723">
    <property type="term" value="P:telomere maintenance"/>
    <property type="evidence" value="ECO:0007669"/>
    <property type="project" value="InterPro"/>
</dbReference>
<feature type="domain" description="Ku" evidence="19">
    <location>
        <begin position="347"/>
        <end position="488"/>
    </location>
</feature>
<dbReference type="AlphaFoldDB" id="A0A9P6DQ97"/>
<comment type="subcellular location">
    <subcellularLocation>
        <location evidence="2">Chromosome</location>
        <location evidence="2">Telomere</location>
    </subcellularLocation>
    <subcellularLocation>
        <location evidence="1">Nucleus</location>
    </subcellularLocation>
</comment>
<evidence type="ECO:0000259" key="19">
    <source>
        <dbReference type="SMART" id="SM00559"/>
    </source>
</evidence>
<dbReference type="GO" id="GO:0006310">
    <property type="term" value="P:DNA recombination"/>
    <property type="evidence" value="ECO:0007669"/>
    <property type="project" value="UniProtKB-KW"/>
</dbReference>
<dbReference type="Gene3D" id="1.10.1600.10">
    <property type="match status" value="1"/>
</dbReference>
<keyword evidence="11" id="KW-0067">ATP-binding</keyword>
<evidence type="ECO:0000256" key="16">
    <source>
        <dbReference type="ARBA" id="ARBA00023242"/>
    </source>
</evidence>
<evidence type="ECO:0000256" key="2">
    <source>
        <dbReference type="ARBA" id="ARBA00004574"/>
    </source>
</evidence>
<feature type="region of interest" description="Disordered" evidence="18">
    <location>
        <begin position="41"/>
        <end position="60"/>
    </location>
</feature>
<keyword evidence="14" id="KW-0233">DNA recombination</keyword>
<dbReference type="GO" id="GO:0006303">
    <property type="term" value="P:double-strand break repair via nonhomologous end joining"/>
    <property type="evidence" value="ECO:0007669"/>
    <property type="project" value="InterPro"/>
</dbReference>
<evidence type="ECO:0000256" key="12">
    <source>
        <dbReference type="ARBA" id="ARBA00022895"/>
    </source>
</evidence>
<name>A0A9P6DQ97_9AGAM</name>
<dbReference type="GO" id="GO:0005524">
    <property type="term" value="F:ATP binding"/>
    <property type="evidence" value="ECO:0007669"/>
    <property type="project" value="UniProtKB-KW"/>
</dbReference>
<evidence type="ECO:0000256" key="9">
    <source>
        <dbReference type="ARBA" id="ARBA00022801"/>
    </source>
</evidence>
<dbReference type="EMBL" id="MU129089">
    <property type="protein sequence ID" value="KAF9507144.1"/>
    <property type="molecule type" value="Genomic_DNA"/>
</dbReference>
<evidence type="ECO:0000256" key="14">
    <source>
        <dbReference type="ARBA" id="ARBA00023172"/>
    </source>
</evidence>
<dbReference type="InterPro" id="IPR005161">
    <property type="entry name" value="Ku_N"/>
</dbReference>
<evidence type="ECO:0000256" key="5">
    <source>
        <dbReference type="ARBA" id="ARBA00021796"/>
    </source>
</evidence>
<protein>
    <recommendedName>
        <fullName evidence="5">ATP-dependent DNA helicase II subunit 1</fullName>
        <ecNumber evidence="4">3.6.4.12</ecNumber>
    </recommendedName>
    <alternativeName>
        <fullName evidence="17">ATP-dependent DNA helicase II subunit Ku70</fullName>
    </alternativeName>
</protein>
<keyword evidence="7" id="KW-0547">Nucleotide-binding</keyword>
<sequence>MDESKWVNLDADEEDDEYTILSATKDTILFCIDASSSMHHVKPIQDPGTGKQKKKRKKNKSHFHQALQSALDIMKRKVIISPNDSVGILLFNTDEKKGPEVTANNYLLQPVSQLNADLILRMMEILDEAGSDSTILENKFKPKSGLSAPIGEVFASCNHVLRTGAPKTAIKRIFYITDEDNPGSLEGPAVKRLEDLAAQGIALIPFFISTEDRPFDISRFYADVLSGGAEEDEISPFSDVCEGFDQVIAEMKIREMPKRSVWSIPLNIADNFVIGVKGYGLVTEQRKPNYRWMYTQGETGAEVAPRTVYFDEEQQTETSKSEILYGIDMGVVRSEGSDNEDNAMEEDVKPKSTELSNLATEPSRKVLFTADQVKSFRTLELSPGIKLLGFKHRSELQFEDNVKHAYFIYPDEKAYVGSTRTFAALLGTCLDKDRIGIALVTMRKNSSPAFCREIGRQRTQLDPPGFHLIPLPFADEIREPPLTEAARCSTDLTDAATELIKKMTLKTGYQPDAFPNPSLALHYAFVEANALGLAFEPENIVDHTLPNYDVIHDRAGPAIQAWKEQLDNEREANDTDEGPDEAEIRARFEEGEDQLRKYIKFVKWVKKLSTH</sequence>
<dbReference type="Pfam" id="PF03731">
    <property type="entry name" value="Ku_N"/>
    <property type="match status" value="1"/>
</dbReference>
<dbReference type="PIRSF" id="PIRSF003033">
    <property type="entry name" value="Ku70"/>
    <property type="match status" value="1"/>
</dbReference>
<dbReference type="SUPFAM" id="SSF100939">
    <property type="entry name" value="SPOC domain-like"/>
    <property type="match status" value="1"/>
</dbReference>
<dbReference type="Pfam" id="PF02735">
    <property type="entry name" value="Ku"/>
    <property type="match status" value="1"/>
</dbReference>
<reference evidence="20" key="1">
    <citation type="journal article" date="2020" name="Nat. Commun.">
        <title>Large-scale genome sequencing of mycorrhizal fungi provides insights into the early evolution of symbiotic traits.</title>
        <authorList>
            <person name="Miyauchi S."/>
            <person name="Kiss E."/>
            <person name="Kuo A."/>
            <person name="Drula E."/>
            <person name="Kohler A."/>
            <person name="Sanchez-Garcia M."/>
            <person name="Morin E."/>
            <person name="Andreopoulos B."/>
            <person name="Barry K.W."/>
            <person name="Bonito G."/>
            <person name="Buee M."/>
            <person name="Carver A."/>
            <person name="Chen C."/>
            <person name="Cichocki N."/>
            <person name="Clum A."/>
            <person name="Culley D."/>
            <person name="Crous P.W."/>
            <person name="Fauchery L."/>
            <person name="Girlanda M."/>
            <person name="Hayes R.D."/>
            <person name="Keri Z."/>
            <person name="LaButti K."/>
            <person name="Lipzen A."/>
            <person name="Lombard V."/>
            <person name="Magnuson J."/>
            <person name="Maillard F."/>
            <person name="Murat C."/>
            <person name="Nolan M."/>
            <person name="Ohm R.A."/>
            <person name="Pangilinan J."/>
            <person name="Pereira M.F."/>
            <person name="Perotto S."/>
            <person name="Peter M."/>
            <person name="Pfister S."/>
            <person name="Riley R."/>
            <person name="Sitrit Y."/>
            <person name="Stielow J.B."/>
            <person name="Szollosi G."/>
            <person name="Zifcakova L."/>
            <person name="Stursova M."/>
            <person name="Spatafora J.W."/>
            <person name="Tedersoo L."/>
            <person name="Vaario L.M."/>
            <person name="Yamada A."/>
            <person name="Yan M."/>
            <person name="Wang P."/>
            <person name="Xu J."/>
            <person name="Bruns T."/>
            <person name="Baldrian P."/>
            <person name="Vilgalys R."/>
            <person name="Dunand C."/>
            <person name="Henrissat B."/>
            <person name="Grigoriev I.V."/>
            <person name="Hibbett D."/>
            <person name="Nagy L.G."/>
            <person name="Martin F.M."/>
        </authorList>
    </citation>
    <scope>NUCLEOTIDE SEQUENCE</scope>
    <source>
        <strain evidence="20">UP504</strain>
    </source>
</reference>
<evidence type="ECO:0000256" key="8">
    <source>
        <dbReference type="ARBA" id="ARBA00022763"/>
    </source>
</evidence>
<keyword evidence="13" id="KW-0238">DNA-binding</keyword>
<dbReference type="SMART" id="SM00559">
    <property type="entry name" value="Ku78"/>
    <property type="match status" value="1"/>
</dbReference>
<dbReference type="InterPro" id="IPR006165">
    <property type="entry name" value="Ku70"/>
</dbReference>
<dbReference type="PANTHER" id="PTHR12604">
    <property type="entry name" value="KU AUTOANTIGEN DNA HELICASE"/>
    <property type="match status" value="1"/>
</dbReference>
<dbReference type="GO" id="GO:0000781">
    <property type="term" value="C:chromosome, telomeric region"/>
    <property type="evidence" value="ECO:0007669"/>
    <property type="project" value="UniProtKB-SubCell"/>
</dbReference>
<evidence type="ECO:0000313" key="21">
    <source>
        <dbReference type="Proteomes" id="UP000886523"/>
    </source>
</evidence>
<dbReference type="GO" id="GO:0003678">
    <property type="term" value="F:DNA helicase activity"/>
    <property type="evidence" value="ECO:0007669"/>
    <property type="project" value="UniProtKB-EC"/>
</dbReference>
<accession>A0A9P6DQ97</accession>
<dbReference type="InterPro" id="IPR036465">
    <property type="entry name" value="vWFA_dom_sf"/>
</dbReference>
<dbReference type="PANTHER" id="PTHR12604:SF2">
    <property type="entry name" value="X-RAY REPAIR CROSS-COMPLEMENTING PROTEIN 6"/>
    <property type="match status" value="1"/>
</dbReference>
<feature type="compositionally biased region" description="Basic residues" evidence="18">
    <location>
        <begin position="51"/>
        <end position="60"/>
    </location>
</feature>
<dbReference type="Pfam" id="PF03730">
    <property type="entry name" value="Ku_C"/>
    <property type="match status" value="1"/>
</dbReference>
<evidence type="ECO:0000256" key="1">
    <source>
        <dbReference type="ARBA" id="ARBA00004123"/>
    </source>
</evidence>
<dbReference type="InterPro" id="IPR005160">
    <property type="entry name" value="Ku_C"/>
</dbReference>
<evidence type="ECO:0000256" key="17">
    <source>
        <dbReference type="ARBA" id="ARBA00031811"/>
    </source>
</evidence>
<keyword evidence="8" id="KW-0227">DNA damage</keyword>
<evidence type="ECO:0000256" key="6">
    <source>
        <dbReference type="ARBA" id="ARBA00022454"/>
    </source>
</evidence>